<evidence type="ECO:0000313" key="1">
    <source>
        <dbReference type="EMBL" id="MED6223188.1"/>
    </source>
</evidence>
<protein>
    <submittedName>
        <fullName evidence="1">Uncharacterized protein</fullName>
    </submittedName>
</protein>
<dbReference type="Proteomes" id="UP001341840">
    <property type="component" value="Unassembled WGS sequence"/>
</dbReference>
<comment type="caution">
    <text evidence="1">The sequence shown here is derived from an EMBL/GenBank/DDBJ whole genome shotgun (WGS) entry which is preliminary data.</text>
</comment>
<name>A0ABU6ZMK7_9FABA</name>
<dbReference type="EMBL" id="JASCZI010272689">
    <property type="protein sequence ID" value="MED6223188.1"/>
    <property type="molecule type" value="Genomic_DNA"/>
</dbReference>
<accession>A0ABU6ZMK7</accession>
<proteinExistence type="predicted"/>
<sequence>MLVTDVSWDAYSGYSGWLVSVFANSPLMEQYRYLQMGYEDTLYRLDAIDHIAGRIAYMDPRVIHTRRNIMERPDDRIRDLLRRA</sequence>
<gene>
    <name evidence="1" type="ORF">PIB30_071547</name>
</gene>
<evidence type="ECO:0000313" key="2">
    <source>
        <dbReference type="Proteomes" id="UP001341840"/>
    </source>
</evidence>
<organism evidence="1 2">
    <name type="scientific">Stylosanthes scabra</name>
    <dbReference type="NCBI Taxonomy" id="79078"/>
    <lineage>
        <taxon>Eukaryota</taxon>
        <taxon>Viridiplantae</taxon>
        <taxon>Streptophyta</taxon>
        <taxon>Embryophyta</taxon>
        <taxon>Tracheophyta</taxon>
        <taxon>Spermatophyta</taxon>
        <taxon>Magnoliopsida</taxon>
        <taxon>eudicotyledons</taxon>
        <taxon>Gunneridae</taxon>
        <taxon>Pentapetalae</taxon>
        <taxon>rosids</taxon>
        <taxon>fabids</taxon>
        <taxon>Fabales</taxon>
        <taxon>Fabaceae</taxon>
        <taxon>Papilionoideae</taxon>
        <taxon>50 kb inversion clade</taxon>
        <taxon>dalbergioids sensu lato</taxon>
        <taxon>Dalbergieae</taxon>
        <taxon>Pterocarpus clade</taxon>
        <taxon>Stylosanthes</taxon>
    </lineage>
</organism>
<reference evidence="1 2" key="1">
    <citation type="journal article" date="2023" name="Plants (Basel)">
        <title>Bridging the Gap: Combining Genomics and Transcriptomics Approaches to Understand Stylosanthes scabra, an Orphan Legume from the Brazilian Caatinga.</title>
        <authorList>
            <person name="Ferreira-Neto J.R.C."/>
            <person name="da Silva M.D."/>
            <person name="Binneck E."/>
            <person name="de Melo N.F."/>
            <person name="da Silva R.H."/>
            <person name="de Melo A.L.T.M."/>
            <person name="Pandolfi V."/>
            <person name="Bustamante F.O."/>
            <person name="Brasileiro-Vidal A.C."/>
            <person name="Benko-Iseppon A.M."/>
        </authorList>
    </citation>
    <scope>NUCLEOTIDE SEQUENCE [LARGE SCALE GENOMIC DNA]</scope>
    <source>
        <tissue evidence="1">Leaves</tissue>
    </source>
</reference>
<keyword evidence="2" id="KW-1185">Reference proteome</keyword>